<protein>
    <recommendedName>
        <fullName evidence="4">RRM domain-containing protein</fullName>
    </recommendedName>
</protein>
<dbReference type="PANTHER" id="PTHR12311">
    <property type="entry name" value="ACTIVATOR OF BASAL TRANSCRIPTION 1"/>
    <property type="match status" value="1"/>
</dbReference>
<dbReference type="OMA" id="WREDLWC"/>
<feature type="region of interest" description="Disordered" evidence="1">
    <location>
        <begin position="157"/>
        <end position="242"/>
    </location>
</feature>
<evidence type="ECO:0000313" key="3">
    <source>
        <dbReference type="Proteomes" id="UP000051952"/>
    </source>
</evidence>
<name>A0A0S4KHV3_BODSA</name>
<gene>
    <name evidence="2" type="ORF">BSAL_07435</name>
</gene>
<dbReference type="Proteomes" id="UP000051952">
    <property type="component" value="Unassembled WGS sequence"/>
</dbReference>
<dbReference type="GO" id="GO:0005730">
    <property type="term" value="C:nucleolus"/>
    <property type="evidence" value="ECO:0007669"/>
    <property type="project" value="TreeGrafter"/>
</dbReference>
<dbReference type="Gene3D" id="3.30.70.330">
    <property type="match status" value="1"/>
</dbReference>
<sequence>MFADGGIDKNYVPTQERGVVFLSSIPSNMRPNEVRLHLQQYGTLFRTKFTAFPKKERSSGHGIMPLQFKNGYVEFLKKDDAVRCASTLNGQMVATKKRRKSHGQLWNIRFLEGFSMSDLAEEREEQTRNRKELEHRIKDREKSANELFRQMVMLKKKDTQEQAAAREVQRKDAPTVQSAERPPRRAPSNAPSSETPLRKGKRDRSETRDIPVPEAVADVPKKRRVDSAAVKKTLKTKRSHAE</sequence>
<keyword evidence="3" id="KW-1185">Reference proteome</keyword>
<feature type="compositionally biased region" description="Basic and acidic residues" evidence="1">
    <location>
        <begin position="125"/>
        <end position="144"/>
    </location>
</feature>
<dbReference type="GO" id="GO:0000480">
    <property type="term" value="P:endonucleolytic cleavage in 5'-ETS of tricistronic rRNA transcript (SSU-rRNA, 5.8S rRNA, LSU-rRNA)"/>
    <property type="evidence" value="ECO:0007669"/>
    <property type="project" value="TreeGrafter"/>
</dbReference>
<dbReference type="AlphaFoldDB" id="A0A0S4KHV3"/>
<proteinExistence type="predicted"/>
<dbReference type="GO" id="GO:0000472">
    <property type="term" value="P:endonucleolytic cleavage to generate mature 5'-end of SSU-rRNA from (SSU-rRNA, 5.8S rRNA, LSU-rRNA)"/>
    <property type="evidence" value="ECO:0007669"/>
    <property type="project" value="TreeGrafter"/>
</dbReference>
<evidence type="ECO:0000256" key="1">
    <source>
        <dbReference type="SAM" id="MobiDB-lite"/>
    </source>
</evidence>
<dbReference type="GO" id="GO:0003723">
    <property type="term" value="F:RNA binding"/>
    <property type="evidence" value="ECO:0007669"/>
    <property type="project" value="TreeGrafter"/>
</dbReference>
<dbReference type="VEuPathDB" id="TriTrypDB:BSAL_07435"/>
<dbReference type="InterPro" id="IPR035979">
    <property type="entry name" value="RBD_domain_sf"/>
</dbReference>
<dbReference type="OrthoDB" id="287393at2759"/>
<dbReference type="GO" id="GO:0034462">
    <property type="term" value="P:small-subunit processome assembly"/>
    <property type="evidence" value="ECO:0007669"/>
    <property type="project" value="TreeGrafter"/>
</dbReference>
<dbReference type="GO" id="GO:0000447">
    <property type="term" value="P:endonucleolytic cleavage in ITS1 to separate SSU-rRNA from 5.8S rRNA and LSU-rRNA from tricistronic rRNA transcript (SSU-rRNA, 5.8S rRNA, LSU-rRNA)"/>
    <property type="evidence" value="ECO:0007669"/>
    <property type="project" value="TreeGrafter"/>
</dbReference>
<dbReference type="EMBL" id="CYKH01001404">
    <property type="protein sequence ID" value="CUI14538.1"/>
    <property type="molecule type" value="Genomic_DNA"/>
</dbReference>
<evidence type="ECO:0008006" key="4">
    <source>
        <dbReference type="Google" id="ProtNLM"/>
    </source>
</evidence>
<reference evidence="3" key="1">
    <citation type="submission" date="2015-09" db="EMBL/GenBank/DDBJ databases">
        <authorList>
            <consortium name="Pathogen Informatics"/>
        </authorList>
    </citation>
    <scope>NUCLEOTIDE SEQUENCE [LARGE SCALE GENOMIC DNA]</scope>
    <source>
        <strain evidence="3">Lake Konstanz</strain>
    </source>
</reference>
<dbReference type="InterPro" id="IPR039119">
    <property type="entry name" value="ABT1/Esf2"/>
</dbReference>
<evidence type="ECO:0000313" key="2">
    <source>
        <dbReference type="EMBL" id="CUI14538.1"/>
    </source>
</evidence>
<feature type="region of interest" description="Disordered" evidence="1">
    <location>
        <begin position="120"/>
        <end position="144"/>
    </location>
</feature>
<dbReference type="InterPro" id="IPR012677">
    <property type="entry name" value="Nucleotide-bd_a/b_plait_sf"/>
</dbReference>
<accession>A0A0S4KHV3</accession>
<dbReference type="SUPFAM" id="SSF54928">
    <property type="entry name" value="RNA-binding domain, RBD"/>
    <property type="match status" value="1"/>
</dbReference>
<feature type="compositionally biased region" description="Basic residues" evidence="1">
    <location>
        <begin position="232"/>
        <end position="242"/>
    </location>
</feature>
<organism evidence="2 3">
    <name type="scientific">Bodo saltans</name>
    <name type="common">Flagellated protozoan</name>
    <dbReference type="NCBI Taxonomy" id="75058"/>
    <lineage>
        <taxon>Eukaryota</taxon>
        <taxon>Discoba</taxon>
        <taxon>Euglenozoa</taxon>
        <taxon>Kinetoplastea</taxon>
        <taxon>Metakinetoplastina</taxon>
        <taxon>Eubodonida</taxon>
        <taxon>Bodonidae</taxon>
        <taxon>Bodo</taxon>
    </lineage>
</organism>
<dbReference type="PANTHER" id="PTHR12311:SF7">
    <property type="entry name" value="ACTIVATOR OF BASAL TRANSCRIPTION 1"/>
    <property type="match status" value="1"/>
</dbReference>